<dbReference type="PANTHER" id="PTHR43391">
    <property type="entry name" value="RETINOL DEHYDROGENASE-RELATED"/>
    <property type="match status" value="1"/>
</dbReference>
<accession>A0A1I6I674</accession>
<evidence type="ECO:0000256" key="2">
    <source>
        <dbReference type="ARBA" id="ARBA00022857"/>
    </source>
</evidence>
<dbReference type="AlphaFoldDB" id="A0A1I6I674"/>
<dbReference type="PRINTS" id="PR00081">
    <property type="entry name" value="GDHRDH"/>
</dbReference>
<name>A0A1I6I674_9EURY</name>
<dbReference type="GO" id="GO:0016491">
    <property type="term" value="F:oxidoreductase activity"/>
    <property type="evidence" value="ECO:0007669"/>
    <property type="project" value="UniProtKB-KW"/>
</dbReference>
<evidence type="ECO:0000256" key="1">
    <source>
        <dbReference type="ARBA" id="ARBA00006484"/>
    </source>
</evidence>
<reference evidence="6" key="1">
    <citation type="submission" date="2016-10" db="EMBL/GenBank/DDBJ databases">
        <authorList>
            <person name="Varghese N."/>
            <person name="Submissions S."/>
        </authorList>
    </citation>
    <scope>NUCLEOTIDE SEQUENCE [LARGE SCALE GENOMIC DNA]</scope>
    <source>
        <strain evidence="6">CGMCC 1.7736</strain>
    </source>
</reference>
<dbReference type="EMBL" id="FOYT01000002">
    <property type="protein sequence ID" value="SFR62144.1"/>
    <property type="molecule type" value="Genomic_DNA"/>
</dbReference>
<dbReference type="SUPFAM" id="SSF51735">
    <property type="entry name" value="NAD(P)-binding Rossmann-fold domains"/>
    <property type="match status" value="1"/>
</dbReference>
<dbReference type="InterPro" id="IPR020904">
    <property type="entry name" value="Sc_DH/Rdtase_CS"/>
</dbReference>
<proteinExistence type="inferred from homology"/>
<sequence length="278" mass="29657">MSESLRVLVTGGASGIGRATVRRLRARGHDVVVLDSDAAALERLPDDVATHVCDVTDDETVRERVAAVAVDGIDALVPCAGVYELGAVEDVPAATVERQFDVNVFGVLSVVRAALPALRESGGRIVTVASVLGRVTLPYHGVYGATKHAIEALSDALRVELEPHGVRVAIVEPGPVRTGFNERAKAGLDRYDETPYAATYRDVRAGFDPGGVAPERVADTVVTAVEAADPKARYPVTWQARLLPLLRTLLPTWAFDRLVRTEVERAGLVGTVRGLLGR</sequence>
<dbReference type="Proteomes" id="UP000198531">
    <property type="component" value="Unassembled WGS sequence"/>
</dbReference>
<dbReference type="Gene3D" id="3.40.50.720">
    <property type="entry name" value="NAD(P)-binding Rossmann-like Domain"/>
    <property type="match status" value="1"/>
</dbReference>
<keyword evidence="3" id="KW-0560">Oxidoreductase</keyword>
<keyword evidence="2" id="KW-0521">NADP</keyword>
<comment type="similarity">
    <text evidence="1 4">Belongs to the short-chain dehydrogenases/reductases (SDR) family.</text>
</comment>
<dbReference type="RefSeq" id="WP_089808816.1">
    <property type="nucleotide sequence ID" value="NZ_FOYT01000002.1"/>
</dbReference>
<evidence type="ECO:0000313" key="5">
    <source>
        <dbReference type="EMBL" id="SFR62144.1"/>
    </source>
</evidence>
<protein>
    <submittedName>
        <fullName evidence="5">Short-chain dehydrogenase</fullName>
    </submittedName>
</protein>
<dbReference type="PANTHER" id="PTHR43391:SF14">
    <property type="entry name" value="DEHYDROGENASE_REDUCTASE SDR FAMILY PROTEIN 7-LIKE"/>
    <property type="match status" value="1"/>
</dbReference>
<dbReference type="STRING" id="553469.SAMN04487947_2925"/>
<dbReference type="OrthoDB" id="176960at2157"/>
<dbReference type="Pfam" id="PF00106">
    <property type="entry name" value="adh_short"/>
    <property type="match status" value="1"/>
</dbReference>
<keyword evidence="6" id="KW-1185">Reference proteome</keyword>
<evidence type="ECO:0000256" key="3">
    <source>
        <dbReference type="ARBA" id="ARBA00023002"/>
    </source>
</evidence>
<dbReference type="PROSITE" id="PS00061">
    <property type="entry name" value="ADH_SHORT"/>
    <property type="match status" value="1"/>
</dbReference>
<organism evidence="5 6">
    <name type="scientific">Halogeometricum rufum</name>
    <dbReference type="NCBI Taxonomy" id="553469"/>
    <lineage>
        <taxon>Archaea</taxon>
        <taxon>Methanobacteriati</taxon>
        <taxon>Methanobacteriota</taxon>
        <taxon>Stenosarchaea group</taxon>
        <taxon>Halobacteria</taxon>
        <taxon>Halobacteriales</taxon>
        <taxon>Haloferacaceae</taxon>
        <taxon>Halogeometricum</taxon>
    </lineage>
</organism>
<evidence type="ECO:0000256" key="4">
    <source>
        <dbReference type="RuleBase" id="RU000363"/>
    </source>
</evidence>
<dbReference type="InterPro" id="IPR036291">
    <property type="entry name" value="NAD(P)-bd_dom_sf"/>
</dbReference>
<dbReference type="PRINTS" id="PR00080">
    <property type="entry name" value="SDRFAMILY"/>
</dbReference>
<gene>
    <name evidence="5" type="ORF">SAMN04487947_2925</name>
</gene>
<dbReference type="InterPro" id="IPR002347">
    <property type="entry name" value="SDR_fam"/>
</dbReference>
<evidence type="ECO:0000313" key="6">
    <source>
        <dbReference type="Proteomes" id="UP000198531"/>
    </source>
</evidence>